<evidence type="ECO:0000256" key="4">
    <source>
        <dbReference type="ARBA" id="ARBA00022989"/>
    </source>
</evidence>
<evidence type="ECO:0000313" key="10">
    <source>
        <dbReference type="EMBL" id="OGZ01780.1"/>
    </source>
</evidence>
<feature type="transmembrane region" description="Helical" evidence="7">
    <location>
        <begin position="266"/>
        <end position="290"/>
    </location>
</feature>
<feature type="transmembrane region" description="Helical" evidence="7">
    <location>
        <begin position="326"/>
        <end position="351"/>
    </location>
</feature>
<dbReference type="InterPro" id="IPR025857">
    <property type="entry name" value="MacB_PCD"/>
</dbReference>
<dbReference type="Proteomes" id="UP000178495">
    <property type="component" value="Unassembled WGS sequence"/>
</dbReference>
<dbReference type="InterPro" id="IPR050250">
    <property type="entry name" value="Macrolide_Exporter_MacB"/>
</dbReference>
<dbReference type="PANTHER" id="PTHR30572:SF4">
    <property type="entry name" value="ABC TRANSPORTER PERMEASE YTRF"/>
    <property type="match status" value="1"/>
</dbReference>
<evidence type="ECO:0000256" key="7">
    <source>
        <dbReference type="SAM" id="Phobius"/>
    </source>
</evidence>
<name>A0A1G2CLZ9_9BACT</name>
<evidence type="ECO:0008006" key="12">
    <source>
        <dbReference type="Google" id="ProtNLM"/>
    </source>
</evidence>
<dbReference type="GO" id="GO:0005886">
    <property type="term" value="C:plasma membrane"/>
    <property type="evidence" value="ECO:0007669"/>
    <property type="project" value="UniProtKB-SubCell"/>
</dbReference>
<comment type="subcellular location">
    <subcellularLocation>
        <location evidence="1">Cell membrane</location>
        <topology evidence="1">Multi-pass membrane protein</topology>
    </subcellularLocation>
</comment>
<evidence type="ECO:0000256" key="3">
    <source>
        <dbReference type="ARBA" id="ARBA00022692"/>
    </source>
</evidence>
<reference evidence="10 11" key="1">
    <citation type="journal article" date="2016" name="Nat. Commun.">
        <title>Thousands of microbial genomes shed light on interconnected biogeochemical processes in an aquifer system.</title>
        <authorList>
            <person name="Anantharaman K."/>
            <person name="Brown C.T."/>
            <person name="Hug L.A."/>
            <person name="Sharon I."/>
            <person name="Castelle C.J."/>
            <person name="Probst A.J."/>
            <person name="Thomas B.C."/>
            <person name="Singh A."/>
            <person name="Wilkins M.J."/>
            <person name="Karaoz U."/>
            <person name="Brodie E.L."/>
            <person name="Williams K.H."/>
            <person name="Hubbard S.S."/>
            <person name="Banfield J.F."/>
        </authorList>
    </citation>
    <scope>NUCLEOTIDE SEQUENCE [LARGE SCALE GENOMIC DNA]</scope>
</reference>
<evidence type="ECO:0000259" key="9">
    <source>
        <dbReference type="Pfam" id="PF12704"/>
    </source>
</evidence>
<protein>
    <recommendedName>
        <fullName evidence="12">ABC3 transporter permease protein domain-containing protein</fullName>
    </recommendedName>
</protein>
<proteinExistence type="inferred from homology"/>
<evidence type="ECO:0000256" key="2">
    <source>
        <dbReference type="ARBA" id="ARBA00022475"/>
    </source>
</evidence>
<keyword evidence="2" id="KW-1003">Cell membrane</keyword>
<sequence length="407" mass="43887">MATEQSISHHLSFFDLLRLSTRIFTVKPARTFLTILGTSVGIATVVFLVSLGYGLQYILLGKLVTTEDSLITLTAFYPTESALNIEESQLKDILELPAAAEVSPLAEFSGEISQDGFSGLILVRIIEPNYFRLAGLTPDIGTIVHEGENGIVVTNQALRLVNLKSDASSLGKEVPLKAFFQSPGSDITEDVPATQPLRIRGIITDDAEPPIVFVPGYLLKKQPSFFKEALVKAKELAVVEPLRDRLIEKGFLISARLDLVRQAQQILTVITITLGVFGVAALIVSAIGMFNTMIVGFLERIYEVGVMKAIGATDRDVRNLFLAESVIMGLAGGGTGIILGMGGGQLLNFGLRILAARLGGKPFDLFITPLWFVGLILGLSAFIGIIAGFWPARRAIGLSPKEAFKSK</sequence>
<comment type="similarity">
    <text evidence="6">Belongs to the ABC-4 integral membrane protein family.</text>
</comment>
<keyword evidence="3 7" id="KW-0812">Transmembrane</keyword>
<dbReference type="STRING" id="1798652.A3A43_00070"/>
<dbReference type="AlphaFoldDB" id="A0A1G2CLZ9"/>
<dbReference type="InterPro" id="IPR003838">
    <property type="entry name" value="ABC3_permease_C"/>
</dbReference>
<feature type="domain" description="MacB-like periplasmic core" evidence="9">
    <location>
        <begin position="31"/>
        <end position="246"/>
    </location>
</feature>
<feature type="domain" description="ABC3 transporter permease C-terminal" evidence="8">
    <location>
        <begin position="276"/>
        <end position="400"/>
    </location>
</feature>
<keyword evidence="4 7" id="KW-1133">Transmembrane helix</keyword>
<feature type="transmembrane region" description="Helical" evidence="7">
    <location>
        <begin position="363"/>
        <end position="390"/>
    </location>
</feature>
<feature type="transmembrane region" description="Helical" evidence="7">
    <location>
        <begin position="32"/>
        <end position="55"/>
    </location>
</feature>
<evidence type="ECO:0000256" key="5">
    <source>
        <dbReference type="ARBA" id="ARBA00023136"/>
    </source>
</evidence>
<organism evidence="10 11">
    <name type="scientific">Candidatus Liptonbacteria bacterium RIFCSPLOWO2_01_FULL_56_20</name>
    <dbReference type="NCBI Taxonomy" id="1798652"/>
    <lineage>
        <taxon>Bacteria</taxon>
        <taxon>Candidatus Liptoniibacteriota</taxon>
    </lineage>
</organism>
<gene>
    <name evidence="10" type="ORF">A3A43_00070</name>
</gene>
<comment type="caution">
    <text evidence="10">The sequence shown here is derived from an EMBL/GenBank/DDBJ whole genome shotgun (WGS) entry which is preliminary data.</text>
</comment>
<accession>A0A1G2CLZ9</accession>
<evidence type="ECO:0000313" key="11">
    <source>
        <dbReference type="Proteomes" id="UP000178495"/>
    </source>
</evidence>
<dbReference type="GO" id="GO:0022857">
    <property type="term" value="F:transmembrane transporter activity"/>
    <property type="evidence" value="ECO:0007669"/>
    <property type="project" value="TreeGrafter"/>
</dbReference>
<evidence type="ECO:0000259" key="8">
    <source>
        <dbReference type="Pfam" id="PF02687"/>
    </source>
</evidence>
<evidence type="ECO:0000256" key="6">
    <source>
        <dbReference type="ARBA" id="ARBA00038076"/>
    </source>
</evidence>
<evidence type="ECO:0000256" key="1">
    <source>
        <dbReference type="ARBA" id="ARBA00004651"/>
    </source>
</evidence>
<keyword evidence="5 7" id="KW-0472">Membrane</keyword>
<dbReference type="EMBL" id="MHLC01000004">
    <property type="protein sequence ID" value="OGZ01780.1"/>
    <property type="molecule type" value="Genomic_DNA"/>
</dbReference>
<dbReference type="Pfam" id="PF02687">
    <property type="entry name" value="FtsX"/>
    <property type="match status" value="1"/>
</dbReference>
<dbReference type="Pfam" id="PF12704">
    <property type="entry name" value="MacB_PCD"/>
    <property type="match status" value="1"/>
</dbReference>
<dbReference type="PANTHER" id="PTHR30572">
    <property type="entry name" value="MEMBRANE COMPONENT OF TRANSPORTER-RELATED"/>
    <property type="match status" value="1"/>
</dbReference>